<protein>
    <submittedName>
        <fullName evidence="1">Uncharacterized protein</fullName>
    </submittedName>
</protein>
<name>A0A419SEC9_9BACL</name>
<reference evidence="1 2" key="1">
    <citation type="submission" date="2016-08" db="EMBL/GenBank/DDBJ databases">
        <title>Novel Firmicute Genomes.</title>
        <authorList>
            <person name="Poppleton D.I."/>
            <person name="Gribaldo S."/>
        </authorList>
    </citation>
    <scope>NUCLEOTIDE SEQUENCE [LARGE SCALE GENOMIC DNA]</scope>
    <source>
        <strain evidence="1 2">RAOx-1</strain>
    </source>
</reference>
<keyword evidence="2" id="KW-1185">Reference proteome</keyword>
<dbReference type="RefSeq" id="WP_120190807.1">
    <property type="nucleotide sequence ID" value="NZ_MCHY01000011.1"/>
</dbReference>
<comment type="caution">
    <text evidence="1">The sequence shown here is derived from an EMBL/GenBank/DDBJ whole genome shotgun (WGS) entry which is preliminary data.</text>
</comment>
<dbReference type="OrthoDB" id="2680302at2"/>
<evidence type="ECO:0000313" key="2">
    <source>
        <dbReference type="Proteomes" id="UP000284219"/>
    </source>
</evidence>
<dbReference type="AlphaFoldDB" id="A0A419SEC9"/>
<gene>
    <name evidence="1" type="ORF">BEP19_13760</name>
</gene>
<evidence type="ECO:0000313" key="1">
    <source>
        <dbReference type="EMBL" id="RKD21695.1"/>
    </source>
</evidence>
<dbReference type="EMBL" id="MCHY01000011">
    <property type="protein sequence ID" value="RKD21695.1"/>
    <property type="molecule type" value="Genomic_DNA"/>
</dbReference>
<accession>A0A419SEC9</accession>
<organism evidence="1 2">
    <name type="scientific">Ammoniphilus oxalaticus</name>
    <dbReference type="NCBI Taxonomy" id="66863"/>
    <lineage>
        <taxon>Bacteria</taxon>
        <taxon>Bacillati</taxon>
        <taxon>Bacillota</taxon>
        <taxon>Bacilli</taxon>
        <taxon>Bacillales</taxon>
        <taxon>Paenibacillaceae</taxon>
        <taxon>Aneurinibacillus group</taxon>
        <taxon>Ammoniphilus</taxon>
    </lineage>
</organism>
<dbReference type="Proteomes" id="UP000284219">
    <property type="component" value="Unassembled WGS sequence"/>
</dbReference>
<proteinExistence type="predicted"/>
<sequence>MKEFMLQIESITSCSQLQSLKESIKDEVIHPQLRWDERMILYKQVQLINERITQLTLTVQPTL</sequence>